<accession>A0A3P7PNN2</accession>
<proteinExistence type="predicted"/>
<dbReference type="EMBL" id="UYRU01071556">
    <property type="protein sequence ID" value="VDN21179.1"/>
    <property type="molecule type" value="Genomic_DNA"/>
</dbReference>
<dbReference type="AlphaFoldDB" id="A0A3P7PNN2"/>
<protein>
    <submittedName>
        <fullName evidence="1">Uncharacterized protein</fullName>
    </submittedName>
</protein>
<dbReference type="Proteomes" id="UP000281553">
    <property type="component" value="Unassembled WGS sequence"/>
</dbReference>
<sequence length="120" mass="13172">MNISMSSREFMFQQSSSTFSTPSPRYDRRLVAYDASGAVGNDLVVVRVRHRAHLAGINCLAGIKVDKDTCLLATGGFDSYIKVWNDDLTLFYRLHDVPELKTGKGSDGILVTTSVCLGPK</sequence>
<keyword evidence="2" id="KW-1185">Reference proteome</keyword>
<dbReference type="OrthoDB" id="6262491at2759"/>
<name>A0A3P7PNN2_DIBLA</name>
<evidence type="ECO:0000313" key="1">
    <source>
        <dbReference type="EMBL" id="VDN21179.1"/>
    </source>
</evidence>
<reference evidence="1 2" key="1">
    <citation type="submission" date="2018-11" db="EMBL/GenBank/DDBJ databases">
        <authorList>
            <consortium name="Pathogen Informatics"/>
        </authorList>
    </citation>
    <scope>NUCLEOTIDE SEQUENCE [LARGE SCALE GENOMIC DNA]</scope>
</reference>
<evidence type="ECO:0000313" key="2">
    <source>
        <dbReference type="Proteomes" id="UP000281553"/>
    </source>
</evidence>
<gene>
    <name evidence="1" type="ORF">DILT_LOCUS13772</name>
</gene>
<organism evidence="1 2">
    <name type="scientific">Dibothriocephalus latus</name>
    <name type="common">Fish tapeworm</name>
    <name type="synonym">Diphyllobothrium latum</name>
    <dbReference type="NCBI Taxonomy" id="60516"/>
    <lineage>
        <taxon>Eukaryota</taxon>
        <taxon>Metazoa</taxon>
        <taxon>Spiralia</taxon>
        <taxon>Lophotrochozoa</taxon>
        <taxon>Platyhelminthes</taxon>
        <taxon>Cestoda</taxon>
        <taxon>Eucestoda</taxon>
        <taxon>Diphyllobothriidea</taxon>
        <taxon>Diphyllobothriidae</taxon>
        <taxon>Dibothriocephalus</taxon>
    </lineage>
</organism>